<dbReference type="EMBL" id="FPCA01000002">
    <property type="protein sequence ID" value="SFU63313.1"/>
    <property type="molecule type" value="Genomic_DNA"/>
</dbReference>
<accession>A0A1I7HRN9</accession>
<dbReference type="RefSeq" id="WP_068837935.1">
    <property type="nucleotide sequence ID" value="NZ_BMXC01000002.1"/>
</dbReference>
<protein>
    <submittedName>
        <fullName evidence="2">cAMP-binding domain of CRP or a regulatory subunit of cAMP-dependent protein kinases</fullName>
    </submittedName>
</protein>
<dbReference type="STRING" id="388950.GCA_001611675_01926"/>
<sequence length="184" mass="21674">MLRTLLQQISYFTPDDIDAFELLWKKPVQLSRYDFLIRQGQVEQGLYFVTSGALRIYYPLPDEEICVGFAYPNTLVVSFPSFVDAKPSAYYIQALKKSKLLGISKTDLVQLMEQRPNIRRFWYEQLEKALVGKIEREVDLLLPEPEQRLQRVMQRSPHLFQHIPKKYIASYLRMSPETLSRIKV</sequence>
<dbReference type="CDD" id="cd00038">
    <property type="entry name" value="CAP_ED"/>
    <property type="match status" value="1"/>
</dbReference>
<evidence type="ECO:0000313" key="3">
    <source>
        <dbReference type="Proteomes" id="UP000182491"/>
    </source>
</evidence>
<gene>
    <name evidence="2" type="ORF">SAMN04487941_1619</name>
</gene>
<dbReference type="OrthoDB" id="792939at2"/>
<dbReference type="InterPro" id="IPR018490">
    <property type="entry name" value="cNMP-bd_dom_sf"/>
</dbReference>
<keyword evidence="3" id="KW-1185">Reference proteome</keyword>
<name>A0A1I7HRN9_9BACT</name>
<dbReference type="PROSITE" id="PS50042">
    <property type="entry name" value="CNMP_BINDING_3"/>
    <property type="match status" value="1"/>
</dbReference>
<organism evidence="2 3">
    <name type="scientific">Pontibacter akesuensis</name>
    <dbReference type="NCBI Taxonomy" id="388950"/>
    <lineage>
        <taxon>Bacteria</taxon>
        <taxon>Pseudomonadati</taxon>
        <taxon>Bacteroidota</taxon>
        <taxon>Cytophagia</taxon>
        <taxon>Cytophagales</taxon>
        <taxon>Hymenobacteraceae</taxon>
        <taxon>Pontibacter</taxon>
    </lineage>
</organism>
<keyword evidence="2" id="KW-0808">Transferase</keyword>
<dbReference type="Proteomes" id="UP000182491">
    <property type="component" value="Unassembled WGS sequence"/>
</dbReference>
<keyword evidence="2" id="KW-0418">Kinase</keyword>
<dbReference type="SUPFAM" id="SSF51206">
    <property type="entry name" value="cAMP-binding domain-like"/>
    <property type="match status" value="1"/>
</dbReference>
<dbReference type="Pfam" id="PF00027">
    <property type="entry name" value="cNMP_binding"/>
    <property type="match status" value="1"/>
</dbReference>
<reference evidence="3" key="1">
    <citation type="submission" date="2016-10" db="EMBL/GenBank/DDBJ databases">
        <authorList>
            <person name="Varghese N."/>
        </authorList>
    </citation>
    <scope>NUCLEOTIDE SEQUENCE [LARGE SCALE GENOMIC DNA]</scope>
    <source>
        <strain evidence="3">DSM 18820</strain>
    </source>
</reference>
<dbReference type="InterPro" id="IPR000595">
    <property type="entry name" value="cNMP-bd_dom"/>
</dbReference>
<evidence type="ECO:0000313" key="2">
    <source>
        <dbReference type="EMBL" id="SFU63313.1"/>
    </source>
</evidence>
<dbReference type="AlphaFoldDB" id="A0A1I7HRN9"/>
<proteinExistence type="predicted"/>
<evidence type="ECO:0000259" key="1">
    <source>
        <dbReference type="PROSITE" id="PS50042"/>
    </source>
</evidence>
<dbReference type="Gene3D" id="2.60.120.10">
    <property type="entry name" value="Jelly Rolls"/>
    <property type="match status" value="1"/>
</dbReference>
<dbReference type="InterPro" id="IPR014710">
    <property type="entry name" value="RmlC-like_jellyroll"/>
</dbReference>
<dbReference type="GO" id="GO:0016301">
    <property type="term" value="F:kinase activity"/>
    <property type="evidence" value="ECO:0007669"/>
    <property type="project" value="UniProtKB-KW"/>
</dbReference>
<feature type="domain" description="Cyclic nucleotide-binding" evidence="1">
    <location>
        <begin position="34"/>
        <end position="129"/>
    </location>
</feature>